<accession>A0A2P7NRK1</accession>
<dbReference type="PANTHER" id="PTHR11203:SF49">
    <property type="entry name" value="BLL1145 PROTEIN"/>
    <property type="match status" value="1"/>
</dbReference>
<dbReference type="Gene3D" id="3.60.15.10">
    <property type="entry name" value="Ribonuclease Z/Hydroxyacylglutathione hydrolase-like"/>
    <property type="match status" value="1"/>
</dbReference>
<dbReference type="PANTHER" id="PTHR11203">
    <property type="entry name" value="CLEAVAGE AND POLYADENYLATION SPECIFICITY FACTOR FAMILY MEMBER"/>
    <property type="match status" value="1"/>
</dbReference>
<organism evidence="1 2">
    <name type="scientific">Nitrosomonas supralitoralis</name>
    <dbReference type="NCBI Taxonomy" id="2116706"/>
    <lineage>
        <taxon>Bacteria</taxon>
        <taxon>Pseudomonadati</taxon>
        <taxon>Pseudomonadota</taxon>
        <taxon>Betaproteobacteria</taxon>
        <taxon>Nitrosomonadales</taxon>
        <taxon>Nitrosomonadaceae</taxon>
        <taxon>Nitrosomonas</taxon>
    </lineage>
</organism>
<dbReference type="NCBIfam" id="TIGR04122">
    <property type="entry name" value="Xnuc_lig_assoc"/>
    <property type="match status" value="1"/>
</dbReference>
<comment type="caution">
    <text evidence="1">The sequence shown here is derived from an EMBL/GenBank/DDBJ whole genome shotgun (WGS) entry which is preliminary data.</text>
</comment>
<evidence type="ECO:0000313" key="1">
    <source>
        <dbReference type="EMBL" id="PSJ16111.1"/>
    </source>
</evidence>
<dbReference type="SUPFAM" id="SSF56281">
    <property type="entry name" value="Metallo-hydrolase/oxidoreductase"/>
    <property type="match status" value="1"/>
</dbReference>
<dbReference type="InterPro" id="IPR050698">
    <property type="entry name" value="MBL"/>
</dbReference>
<gene>
    <name evidence="1" type="ORF">C7H79_15245</name>
</gene>
<proteinExistence type="predicted"/>
<dbReference type="InterPro" id="IPR036866">
    <property type="entry name" value="RibonucZ/Hydroxyglut_hydro"/>
</dbReference>
<reference evidence="1 2" key="1">
    <citation type="submission" date="2018-03" db="EMBL/GenBank/DDBJ databases">
        <title>Draft genome of Nitrosomonas supralitoralis APG5.</title>
        <authorList>
            <person name="Urakawa H."/>
            <person name="Lopez J.V."/>
        </authorList>
    </citation>
    <scope>NUCLEOTIDE SEQUENCE [LARGE SCALE GENOMIC DNA]</scope>
    <source>
        <strain evidence="1 2">APG5</strain>
    </source>
</reference>
<evidence type="ECO:0000313" key="2">
    <source>
        <dbReference type="Proteomes" id="UP000241912"/>
    </source>
</evidence>
<protein>
    <submittedName>
        <fullName evidence="1">DNA ligase-associated DEXH box helicase</fullName>
    </submittedName>
</protein>
<keyword evidence="1" id="KW-0436">Ligase</keyword>
<dbReference type="Proteomes" id="UP000241912">
    <property type="component" value="Unassembled WGS sequence"/>
</dbReference>
<dbReference type="EMBL" id="PXXU01000071">
    <property type="protein sequence ID" value="PSJ16111.1"/>
    <property type="molecule type" value="Genomic_DNA"/>
</dbReference>
<dbReference type="GO" id="GO:0016874">
    <property type="term" value="F:ligase activity"/>
    <property type="evidence" value="ECO:0007669"/>
    <property type="project" value="UniProtKB-KW"/>
</dbReference>
<name>A0A2P7NRK1_9PROT</name>
<dbReference type="GO" id="GO:0004521">
    <property type="term" value="F:RNA endonuclease activity"/>
    <property type="evidence" value="ECO:0007669"/>
    <property type="project" value="TreeGrafter"/>
</dbReference>
<dbReference type="OrthoDB" id="9803916at2"/>
<keyword evidence="2" id="KW-1185">Reference proteome</keyword>
<dbReference type="RefSeq" id="WP_106708145.1">
    <property type="nucleotide sequence ID" value="NZ_PXXU01000071.1"/>
</dbReference>
<dbReference type="AlphaFoldDB" id="A0A2P7NRK1"/>
<dbReference type="InterPro" id="IPR026360">
    <property type="entry name" value="Xnuc_lig_assoc"/>
</dbReference>
<sequence length="333" mass="37313">MLVMTLEGLYCPLGNFYIDPKGKVQNAVITHAHSDHARKGAAHYYSTTSGVSLLKSRLGKNIVVKAFNYGEKFLINGIQLSFHPAGHILGSAQICIKHNGETWVVSGDYKRQPDPTCEAFEVIKCDVFITEATFGTPNYSWDNNIDNGKKIFEWWLENSRKGLNSLLLAYSLGKTQRILGLLKKYTSRSIYCHASAISLNECYRAEGIELLNTISLNEIPNNKELKGELIISPPSILKSKQIKILGPNLRIAFVSGWMSNSQRFGPLCEQGFVLSDHADWKDLLLTIQQTGAKRIFVQHRGNGTLVKHLKSLGIHAYPCEELFPIDSRQLCLF</sequence>